<keyword evidence="2" id="KW-1185">Reference proteome</keyword>
<dbReference type="EMBL" id="LQPW01000167">
    <property type="protein sequence ID" value="ORW89708.1"/>
    <property type="molecule type" value="Genomic_DNA"/>
</dbReference>
<organism evidence="1 2">
    <name type="scientific">Mycobacterium szulgai</name>
    <dbReference type="NCBI Taxonomy" id="1787"/>
    <lineage>
        <taxon>Bacteria</taxon>
        <taxon>Bacillati</taxon>
        <taxon>Actinomycetota</taxon>
        <taxon>Actinomycetes</taxon>
        <taxon>Mycobacteriales</taxon>
        <taxon>Mycobacteriaceae</taxon>
        <taxon>Mycobacterium</taxon>
    </lineage>
</organism>
<proteinExistence type="predicted"/>
<protein>
    <submittedName>
        <fullName evidence="1">Uncharacterized protein</fullName>
    </submittedName>
</protein>
<evidence type="ECO:0000313" key="2">
    <source>
        <dbReference type="Proteomes" id="UP000193317"/>
    </source>
</evidence>
<accession>A0A1X2DNH8</accession>
<dbReference type="AlphaFoldDB" id="A0A1X2DNH8"/>
<comment type="caution">
    <text evidence="1">The sequence shown here is derived from an EMBL/GenBank/DDBJ whole genome shotgun (WGS) entry which is preliminary data.</text>
</comment>
<evidence type="ECO:0000313" key="1">
    <source>
        <dbReference type="EMBL" id="ORW89708.1"/>
    </source>
</evidence>
<dbReference type="RefSeq" id="WP_085673303.1">
    <property type="nucleotide sequence ID" value="NZ_JACKRU010000079.1"/>
</dbReference>
<sequence>MESRLSVLNWYYVAVPTDRKVSDVICERSIAGDGGRRGQLIRRRRRDQGGGKAQVSIITDNTNNNSAYASGPGSNAKALFGANNVAFVAGSGTVQSSFGNNNIGFALGTQNTVQTGGIGDHNVAFILGSGGSASAVSGNQNVAIVLDSTPTFFGTVLADAGYGNNDLVVGIRFIGGTMAQATGASNLTDIALGPFHFRRP</sequence>
<dbReference type="OrthoDB" id="9940343at2"/>
<reference evidence="1 2" key="1">
    <citation type="submission" date="2016-01" db="EMBL/GenBank/DDBJ databases">
        <title>The new phylogeny of the genus Mycobacterium.</title>
        <authorList>
            <person name="Tarcisio F."/>
            <person name="Conor M."/>
            <person name="Antonella G."/>
            <person name="Elisabetta G."/>
            <person name="Giulia F.S."/>
            <person name="Sara T."/>
            <person name="Anna F."/>
            <person name="Clotilde B."/>
            <person name="Roberto B."/>
            <person name="Veronica D.S."/>
            <person name="Fabio R."/>
            <person name="Monica P."/>
            <person name="Olivier J."/>
            <person name="Enrico T."/>
            <person name="Nicola S."/>
        </authorList>
    </citation>
    <scope>NUCLEOTIDE SEQUENCE [LARGE SCALE GENOMIC DNA]</scope>
    <source>
        <strain evidence="1 2">DSM 44166</strain>
    </source>
</reference>
<gene>
    <name evidence="1" type="ORF">AWC27_12520</name>
</gene>
<name>A0A1X2DNH8_MYCSZ</name>
<dbReference type="Proteomes" id="UP000193317">
    <property type="component" value="Unassembled WGS sequence"/>
</dbReference>